<evidence type="ECO:0000256" key="4">
    <source>
        <dbReference type="PROSITE-ProRule" id="PRU00335"/>
    </source>
</evidence>
<keyword evidence="1" id="KW-0805">Transcription regulation</keyword>
<evidence type="ECO:0000313" key="6">
    <source>
        <dbReference type="EMBL" id="NVE95747.1"/>
    </source>
</evidence>
<dbReference type="PRINTS" id="PR00455">
    <property type="entry name" value="HTHTETR"/>
</dbReference>
<dbReference type="GO" id="GO:0003677">
    <property type="term" value="F:DNA binding"/>
    <property type="evidence" value="ECO:0007669"/>
    <property type="project" value="UniProtKB-UniRule"/>
</dbReference>
<dbReference type="PANTHER" id="PTHR47506">
    <property type="entry name" value="TRANSCRIPTIONAL REGULATORY PROTEIN"/>
    <property type="match status" value="1"/>
</dbReference>
<dbReference type="Proteomes" id="UP000546031">
    <property type="component" value="Unassembled WGS sequence"/>
</dbReference>
<keyword evidence="3" id="KW-0804">Transcription</keyword>
<dbReference type="SUPFAM" id="SSF48498">
    <property type="entry name" value="Tetracyclin repressor-like, C-terminal domain"/>
    <property type="match status" value="1"/>
</dbReference>
<gene>
    <name evidence="6" type="ORF">HUO12_12640</name>
</gene>
<evidence type="ECO:0000256" key="1">
    <source>
        <dbReference type="ARBA" id="ARBA00023015"/>
    </source>
</evidence>
<accession>A0A850H9B0</accession>
<evidence type="ECO:0000256" key="3">
    <source>
        <dbReference type="ARBA" id="ARBA00023163"/>
    </source>
</evidence>
<dbReference type="InterPro" id="IPR009057">
    <property type="entry name" value="Homeodomain-like_sf"/>
</dbReference>
<dbReference type="EMBL" id="JABWTA010000001">
    <property type="protein sequence ID" value="NVE95747.1"/>
    <property type="molecule type" value="Genomic_DNA"/>
</dbReference>
<dbReference type="Pfam" id="PF00440">
    <property type="entry name" value="TetR_N"/>
    <property type="match status" value="1"/>
</dbReference>
<reference evidence="6 7" key="1">
    <citation type="submission" date="2020-06" db="EMBL/GenBank/DDBJ databases">
        <title>Altererythrobacter lutimaris sp. nov., a marine bacterium isolated from a tidal flat.</title>
        <authorList>
            <person name="Kim D."/>
            <person name="Yoo Y."/>
            <person name="Kim J.-J."/>
        </authorList>
    </citation>
    <scope>NUCLEOTIDE SEQUENCE [LARGE SCALE GENOMIC DNA]</scope>
    <source>
        <strain evidence="6 7">JGD-16</strain>
    </source>
</reference>
<organism evidence="6 7">
    <name type="scientific">Altererythrobacter lutimaris</name>
    <dbReference type="NCBI Taxonomy" id="2743979"/>
    <lineage>
        <taxon>Bacteria</taxon>
        <taxon>Pseudomonadati</taxon>
        <taxon>Pseudomonadota</taxon>
        <taxon>Alphaproteobacteria</taxon>
        <taxon>Sphingomonadales</taxon>
        <taxon>Erythrobacteraceae</taxon>
        <taxon>Altererythrobacter</taxon>
    </lineage>
</organism>
<dbReference type="InterPro" id="IPR023772">
    <property type="entry name" value="DNA-bd_HTH_TetR-type_CS"/>
</dbReference>
<dbReference type="PROSITE" id="PS50977">
    <property type="entry name" value="HTH_TETR_2"/>
    <property type="match status" value="1"/>
</dbReference>
<sequence>MNSATRQRIVMTALEMFYVKGYNSTSIADILSRSQVHSGSLYHFFPGKQDLLVAVLEFYRDGIKENLLDVAWGEVTDPIEKIFALLNGYRTGLVMSDFQHGCPIGNLALEISEPDPRIRELLDVNFSNWIEAIVACLDEARDRLPPDTDTRALGEFVLTIMEGAIMQARTAKDIGVFDRNVAVLRDHINLLLEKAKEPS</sequence>
<dbReference type="AlphaFoldDB" id="A0A850H9B0"/>
<dbReference type="Pfam" id="PF21993">
    <property type="entry name" value="TetR_C_13_2"/>
    <property type="match status" value="1"/>
</dbReference>
<keyword evidence="7" id="KW-1185">Reference proteome</keyword>
<dbReference type="SUPFAM" id="SSF46689">
    <property type="entry name" value="Homeodomain-like"/>
    <property type="match status" value="1"/>
</dbReference>
<feature type="domain" description="HTH tetR-type" evidence="5">
    <location>
        <begin position="3"/>
        <end position="63"/>
    </location>
</feature>
<dbReference type="PROSITE" id="PS01081">
    <property type="entry name" value="HTH_TETR_1"/>
    <property type="match status" value="1"/>
</dbReference>
<proteinExistence type="predicted"/>
<dbReference type="RefSeq" id="WP_176273943.1">
    <property type="nucleotide sequence ID" value="NZ_JABWTA010000001.1"/>
</dbReference>
<keyword evidence="2 4" id="KW-0238">DNA-binding</keyword>
<name>A0A850H9B0_9SPHN</name>
<evidence type="ECO:0000259" key="5">
    <source>
        <dbReference type="PROSITE" id="PS50977"/>
    </source>
</evidence>
<evidence type="ECO:0000256" key="2">
    <source>
        <dbReference type="ARBA" id="ARBA00023125"/>
    </source>
</evidence>
<dbReference type="InterPro" id="IPR001647">
    <property type="entry name" value="HTH_TetR"/>
</dbReference>
<dbReference type="InterPro" id="IPR036271">
    <property type="entry name" value="Tet_transcr_reg_TetR-rel_C_sf"/>
</dbReference>
<protein>
    <submittedName>
        <fullName evidence="6">TetR/AcrR family transcriptional regulator</fullName>
    </submittedName>
</protein>
<dbReference type="PANTHER" id="PTHR47506:SF3">
    <property type="entry name" value="HTH-TYPE TRANSCRIPTIONAL REGULATOR LMRA"/>
    <property type="match status" value="1"/>
</dbReference>
<dbReference type="Gene3D" id="1.10.357.10">
    <property type="entry name" value="Tetracycline Repressor, domain 2"/>
    <property type="match status" value="1"/>
</dbReference>
<dbReference type="InterPro" id="IPR054156">
    <property type="entry name" value="YxaF_TetR_C"/>
</dbReference>
<feature type="DNA-binding region" description="H-T-H motif" evidence="4">
    <location>
        <begin position="26"/>
        <end position="45"/>
    </location>
</feature>
<comment type="caution">
    <text evidence="6">The sequence shown here is derived from an EMBL/GenBank/DDBJ whole genome shotgun (WGS) entry which is preliminary data.</text>
</comment>
<evidence type="ECO:0000313" key="7">
    <source>
        <dbReference type="Proteomes" id="UP000546031"/>
    </source>
</evidence>